<evidence type="ECO:0000259" key="7">
    <source>
        <dbReference type="Pfam" id="PF00326"/>
    </source>
</evidence>
<dbReference type="EMBL" id="AEMG01000004">
    <property type="protein sequence ID" value="EFW93226.1"/>
    <property type="molecule type" value="Genomic_DNA"/>
</dbReference>
<dbReference type="InterPro" id="IPR023302">
    <property type="entry name" value="Pept_S9A_N"/>
</dbReference>
<evidence type="ECO:0000256" key="3">
    <source>
        <dbReference type="ARBA" id="ARBA00011897"/>
    </source>
</evidence>
<dbReference type="Proteomes" id="UP000003751">
    <property type="component" value="Unassembled WGS sequence"/>
</dbReference>
<dbReference type="InterPro" id="IPR051167">
    <property type="entry name" value="Prolyl_oligopep/macrocyclase"/>
</dbReference>
<dbReference type="Gene3D" id="2.130.10.120">
    <property type="entry name" value="Prolyl oligopeptidase, N-terminal domain"/>
    <property type="match status" value="1"/>
</dbReference>
<dbReference type="InterPro" id="IPR001375">
    <property type="entry name" value="Peptidase_S9_cat"/>
</dbReference>
<dbReference type="Proteomes" id="UP000184203">
    <property type="component" value="Unassembled WGS sequence"/>
</dbReference>
<gene>
    <name evidence="10" type="ORF">SAMN05444342_1416</name>
    <name evidence="9" type="ORF">ZOD2009_05162</name>
</gene>
<dbReference type="OrthoDB" id="31240at2157"/>
<comment type="catalytic activity">
    <reaction evidence="1">
        <text>Hydrolysis of Pro-|-Xaa &gt;&gt; Ala-|-Xaa in oligopeptides.</text>
        <dbReference type="EC" id="3.4.21.26"/>
    </reaction>
</comment>
<keyword evidence="6" id="KW-0720">Serine protease</keyword>
<evidence type="ECO:0000256" key="4">
    <source>
        <dbReference type="ARBA" id="ARBA00022670"/>
    </source>
</evidence>
<evidence type="ECO:0000313" key="12">
    <source>
        <dbReference type="Proteomes" id="UP000184203"/>
    </source>
</evidence>
<reference evidence="10" key="3">
    <citation type="submission" date="2016-11" db="EMBL/GenBank/DDBJ databases">
        <authorList>
            <person name="Jaros S."/>
            <person name="Januszkiewicz K."/>
            <person name="Wedrychowicz H."/>
        </authorList>
    </citation>
    <scope>NUCLEOTIDE SEQUENCE [LARGE SCALE GENOMIC DNA]</scope>
    <source>
        <strain evidence="10">DX253</strain>
    </source>
</reference>
<reference evidence="9 11" key="1">
    <citation type="journal article" date="2014" name="ISME J.">
        <title>Trehalose/2-sulfotrehalose biosynthesis and glycine-betaine uptake are widely spread mechanisms for osmoadaptation in the Halobacteriales.</title>
        <authorList>
            <person name="Youssef N.H."/>
            <person name="Savage-Ashlock K.N."/>
            <person name="McCully A.L."/>
            <person name="Luedtke B."/>
            <person name="Shaw E.I."/>
            <person name="Hoff W.D."/>
            <person name="Elshahed M.S."/>
        </authorList>
    </citation>
    <scope>NUCLEOTIDE SEQUENCE [LARGE SCALE GENOMIC DNA]</scope>
    <source>
        <strain evidence="9 11">DX253</strain>
    </source>
</reference>
<evidence type="ECO:0000313" key="10">
    <source>
        <dbReference type="EMBL" id="SHK48545.1"/>
    </source>
</evidence>
<evidence type="ECO:0000259" key="8">
    <source>
        <dbReference type="Pfam" id="PF02897"/>
    </source>
</evidence>
<comment type="similarity">
    <text evidence="2">Belongs to the peptidase S9A family.</text>
</comment>
<feature type="domain" description="Peptidase S9 prolyl oligopeptidase catalytic" evidence="7">
    <location>
        <begin position="461"/>
        <end position="672"/>
    </location>
</feature>
<dbReference type="FunFam" id="3.40.50.1820:FF:000005">
    <property type="entry name" value="Prolyl endopeptidase"/>
    <property type="match status" value="1"/>
</dbReference>
<dbReference type="PANTHER" id="PTHR42881">
    <property type="entry name" value="PROLYL ENDOPEPTIDASE"/>
    <property type="match status" value="1"/>
</dbReference>
<dbReference type="EC" id="3.4.21.26" evidence="3"/>
<dbReference type="EMBL" id="FRAN01000002">
    <property type="protein sequence ID" value="SHK48545.1"/>
    <property type="molecule type" value="Genomic_DNA"/>
</dbReference>
<evidence type="ECO:0000313" key="11">
    <source>
        <dbReference type="Proteomes" id="UP000003751"/>
    </source>
</evidence>
<reference evidence="12" key="2">
    <citation type="submission" date="2016-11" db="EMBL/GenBank/DDBJ databases">
        <authorList>
            <person name="Varghese N."/>
            <person name="Submissions S."/>
        </authorList>
    </citation>
    <scope>NUCLEOTIDE SEQUENCE [LARGE SCALE GENOMIC DNA]</scope>
    <source>
        <strain evidence="12">DX253</strain>
    </source>
</reference>
<evidence type="ECO:0000256" key="5">
    <source>
        <dbReference type="ARBA" id="ARBA00022801"/>
    </source>
</evidence>
<organism evidence="9 11">
    <name type="scientific">Haladaptatus paucihalophilus DX253</name>
    <dbReference type="NCBI Taxonomy" id="797209"/>
    <lineage>
        <taxon>Archaea</taxon>
        <taxon>Methanobacteriati</taxon>
        <taxon>Methanobacteriota</taxon>
        <taxon>Stenosarchaea group</taxon>
        <taxon>Halobacteria</taxon>
        <taxon>Halobacteriales</taxon>
        <taxon>Haladaptataceae</taxon>
        <taxon>Haladaptatus</taxon>
    </lineage>
</organism>
<feature type="domain" description="Peptidase S9A N-terminal" evidence="8">
    <location>
        <begin position="6"/>
        <end position="397"/>
    </location>
</feature>
<evidence type="ECO:0000256" key="2">
    <source>
        <dbReference type="ARBA" id="ARBA00005228"/>
    </source>
</evidence>
<dbReference type="GO" id="GO:0005829">
    <property type="term" value="C:cytosol"/>
    <property type="evidence" value="ECO:0007669"/>
    <property type="project" value="TreeGrafter"/>
</dbReference>
<evidence type="ECO:0000256" key="6">
    <source>
        <dbReference type="ARBA" id="ARBA00022825"/>
    </source>
</evidence>
<accession>E7QQG2</accession>
<dbReference type="GO" id="GO:0006508">
    <property type="term" value="P:proteolysis"/>
    <property type="evidence" value="ECO:0007669"/>
    <property type="project" value="UniProtKB-KW"/>
</dbReference>
<name>E7QQG2_HALPU</name>
<keyword evidence="5" id="KW-0378">Hydrolase</keyword>
<dbReference type="Pfam" id="PF02897">
    <property type="entry name" value="Peptidase_S9_N"/>
    <property type="match status" value="1"/>
</dbReference>
<evidence type="ECO:0000313" key="9">
    <source>
        <dbReference type="EMBL" id="EFW93226.1"/>
    </source>
</evidence>
<dbReference type="Pfam" id="PF00326">
    <property type="entry name" value="Peptidase_S9"/>
    <property type="match status" value="1"/>
</dbReference>
<dbReference type="RefSeq" id="WP_007977681.1">
    <property type="nucleotide sequence ID" value="NZ_AEMG01000004.1"/>
</dbReference>
<dbReference type="PRINTS" id="PR00862">
    <property type="entry name" value="PROLIGOPTASE"/>
</dbReference>
<proteinExistence type="inferred from homology"/>
<dbReference type="InterPro" id="IPR029058">
    <property type="entry name" value="AB_hydrolase_fold"/>
</dbReference>
<keyword evidence="4" id="KW-0645">Protease</keyword>
<dbReference type="MEROPS" id="S09.076"/>
<dbReference type="PATRIC" id="fig|797209.4.peg.1023"/>
<sequence>MLRTPPPTETRDVVETLHGEEIHDPYRWLEGDDEDVSAWVSAQNEYAKSFLRGETRDDLEPRFRALANSAAYFPVVPTPNGYFQRYTPADEDLPLLTVRDDLDGERRVLADPNEWSDDATLTLDWFVPSPDGSLVAYGVTEGGTEQYDVRVVDAKTGDTVDELRETGRTGERSFAWSDEGFYYGRTGALEDGGQLDKSLAYHRLDGGGEDDADDELPIELDEQTWAGLHTDPDSDYLVVELTRGWERTDVYAARDGEFEPLVAGEDAIFEPHLRGNRAFFLTSLDAPNYRIVAAELADAAGRDAPETFESVVPERDDAILRDFVLAGDHIVAHYERDAVSELVAFDLDGTRAEDASLPELGSIDEGSLHGSMDEDECFFRYQSFDHPPTVYRYVVGEGVTKLDAPEVPVEADLQVERERYESADGTEVPLFVVHAGVEPDGDNPTLLYGYGGFELSQTPAFRRYAVPFLERGGVFVVANVRGGGEFGEEWHHAARKEHKQNTFDDFIAAAEHLVESDYTSPERLAIDGRSNGGLTVGASITQRPDLFAACLCIVPLLDMLRFHRFLLGASWTAEYGSPDDPEAFEYIREYSPYHNVEEREYPAVLFKTAEGDTRVHPAHARKMAARMQAKHTGDAPILLREERDTGHGVGKPTEMIVREKLDEWTFVFEQLGVE</sequence>
<dbReference type="SUPFAM" id="SSF53474">
    <property type="entry name" value="alpha/beta-Hydrolases"/>
    <property type="match status" value="1"/>
</dbReference>
<dbReference type="AlphaFoldDB" id="E7QQG2"/>
<dbReference type="STRING" id="797209.GCA_000376445_01147"/>
<dbReference type="SUPFAM" id="SSF50993">
    <property type="entry name" value="Peptidase/esterase 'gauge' domain"/>
    <property type="match status" value="1"/>
</dbReference>
<dbReference type="GO" id="GO:0004252">
    <property type="term" value="F:serine-type endopeptidase activity"/>
    <property type="evidence" value="ECO:0007669"/>
    <property type="project" value="UniProtKB-EC"/>
</dbReference>
<dbReference type="GO" id="GO:0070012">
    <property type="term" value="F:oligopeptidase activity"/>
    <property type="evidence" value="ECO:0007669"/>
    <property type="project" value="TreeGrafter"/>
</dbReference>
<protein>
    <recommendedName>
        <fullName evidence="3">prolyl oligopeptidase</fullName>
        <ecNumber evidence="3">3.4.21.26</ecNumber>
    </recommendedName>
</protein>
<dbReference type="InterPro" id="IPR002470">
    <property type="entry name" value="Peptidase_S9A"/>
</dbReference>
<dbReference type="eggNOG" id="arCOG01647">
    <property type="taxonomic scope" value="Archaea"/>
</dbReference>
<evidence type="ECO:0000256" key="1">
    <source>
        <dbReference type="ARBA" id="ARBA00001070"/>
    </source>
</evidence>
<keyword evidence="12" id="KW-1185">Reference proteome</keyword>
<dbReference type="PANTHER" id="PTHR42881:SF2">
    <property type="entry name" value="PROLYL ENDOPEPTIDASE"/>
    <property type="match status" value="1"/>
</dbReference>
<dbReference type="Gene3D" id="3.40.50.1820">
    <property type="entry name" value="alpha/beta hydrolase"/>
    <property type="match status" value="1"/>
</dbReference>